<name>A0A2I0W4Q5_9ASPA</name>
<keyword evidence="2" id="KW-1185">Reference proteome</keyword>
<reference evidence="1 2" key="2">
    <citation type="journal article" date="2017" name="Nature">
        <title>The Apostasia genome and the evolution of orchids.</title>
        <authorList>
            <person name="Zhang G.Q."/>
            <person name="Liu K.W."/>
            <person name="Li Z."/>
            <person name="Lohaus R."/>
            <person name="Hsiao Y.Y."/>
            <person name="Niu S.C."/>
            <person name="Wang J.Y."/>
            <person name="Lin Y.C."/>
            <person name="Xu Q."/>
            <person name="Chen L.J."/>
            <person name="Yoshida K."/>
            <person name="Fujiwara S."/>
            <person name="Wang Z.W."/>
            <person name="Zhang Y.Q."/>
            <person name="Mitsuda N."/>
            <person name="Wang M."/>
            <person name="Liu G.H."/>
            <person name="Pecoraro L."/>
            <person name="Huang H.X."/>
            <person name="Xiao X.J."/>
            <person name="Lin M."/>
            <person name="Wu X.Y."/>
            <person name="Wu W.L."/>
            <person name="Chen Y.Y."/>
            <person name="Chang S.B."/>
            <person name="Sakamoto S."/>
            <person name="Ohme-Takagi M."/>
            <person name="Yagi M."/>
            <person name="Zeng S.J."/>
            <person name="Shen C.Y."/>
            <person name="Yeh C.M."/>
            <person name="Luo Y.B."/>
            <person name="Tsai W.C."/>
            <person name="Van de Peer Y."/>
            <person name="Liu Z.J."/>
        </authorList>
    </citation>
    <scope>NUCLEOTIDE SEQUENCE [LARGE SCALE GENOMIC DNA]</scope>
    <source>
        <tissue evidence="1">The whole plant</tissue>
    </source>
</reference>
<reference evidence="1 2" key="1">
    <citation type="journal article" date="2016" name="Sci. Rep.">
        <title>The Dendrobium catenatum Lindl. genome sequence provides insights into polysaccharide synthase, floral development and adaptive evolution.</title>
        <authorList>
            <person name="Zhang G.Q."/>
            <person name="Xu Q."/>
            <person name="Bian C."/>
            <person name="Tsai W.C."/>
            <person name="Yeh C.M."/>
            <person name="Liu K.W."/>
            <person name="Yoshida K."/>
            <person name="Zhang L.S."/>
            <person name="Chang S.B."/>
            <person name="Chen F."/>
            <person name="Shi Y."/>
            <person name="Su Y.Y."/>
            <person name="Zhang Y.Q."/>
            <person name="Chen L.J."/>
            <person name="Yin Y."/>
            <person name="Lin M."/>
            <person name="Huang H."/>
            <person name="Deng H."/>
            <person name="Wang Z.W."/>
            <person name="Zhu S.L."/>
            <person name="Zhao X."/>
            <person name="Deng C."/>
            <person name="Niu S.C."/>
            <person name="Huang J."/>
            <person name="Wang M."/>
            <person name="Liu G.H."/>
            <person name="Yang H.J."/>
            <person name="Xiao X.J."/>
            <person name="Hsiao Y.Y."/>
            <person name="Wu W.L."/>
            <person name="Chen Y.Y."/>
            <person name="Mitsuda N."/>
            <person name="Ohme-Takagi M."/>
            <person name="Luo Y.B."/>
            <person name="Van de Peer Y."/>
            <person name="Liu Z.J."/>
        </authorList>
    </citation>
    <scope>NUCLEOTIDE SEQUENCE [LARGE SCALE GENOMIC DNA]</scope>
    <source>
        <tissue evidence="1">The whole plant</tissue>
    </source>
</reference>
<evidence type="ECO:0000313" key="2">
    <source>
        <dbReference type="Proteomes" id="UP000233837"/>
    </source>
</evidence>
<evidence type="ECO:0000313" key="1">
    <source>
        <dbReference type="EMBL" id="PKU70632.1"/>
    </source>
</evidence>
<protein>
    <submittedName>
        <fullName evidence="1">Uncharacterized protein</fullName>
    </submittedName>
</protein>
<dbReference type="AlphaFoldDB" id="A0A2I0W4Q5"/>
<gene>
    <name evidence="1" type="ORF">MA16_Dca008749</name>
</gene>
<accession>A0A2I0W4Q5</accession>
<organism evidence="1 2">
    <name type="scientific">Dendrobium catenatum</name>
    <dbReference type="NCBI Taxonomy" id="906689"/>
    <lineage>
        <taxon>Eukaryota</taxon>
        <taxon>Viridiplantae</taxon>
        <taxon>Streptophyta</taxon>
        <taxon>Embryophyta</taxon>
        <taxon>Tracheophyta</taxon>
        <taxon>Spermatophyta</taxon>
        <taxon>Magnoliopsida</taxon>
        <taxon>Liliopsida</taxon>
        <taxon>Asparagales</taxon>
        <taxon>Orchidaceae</taxon>
        <taxon>Epidendroideae</taxon>
        <taxon>Malaxideae</taxon>
        <taxon>Dendrobiinae</taxon>
        <taxon>Dendrobium</taxon>
    </lineage>
</organism>
<dbReference type="EMBL" id="KZ502926">
    <property type="protein sequence ID" value="PKU70632.1"/>
    <property type="molecule type" value="Genomic_DNA"/>
</dbReference>
<sequence>MIKHDCFNSPIMKESHLLMRMLQSSAGRYQDDEATTPHLQLYVRGMSIPSNQESLVHFSLI</sequence>
<proteinExistence type="predicted"/>
<dbReference type="Proteomes" id="UP000233837">
    <property type="component" value="Unassembled WGS sequence"/>
</dbReference>